<reference evidence="1" key="1">
    <citation type="submission" date="2014-12" db="EMBL/GenBank/DDBJ databases">
        <title>Insight into the proteome of Arion vulgaris.</title>
        <authorList>
            <person name="Aradska J."/>
            <person name="Bulat T."/>
            <person name="Smidak R."/>
            <person name="Sarate P."/>
            <person name="Gangsoo J."/>
            <person name="Sialana F."/>
            <person name="Bilban M."/>
            <person name="Lubec G."/>
        </authorList>
    </citation>
    <scope>NUCLEOTIDE SEQUENCE</scope>
    <source>
        <tissue evidence="1">Skin</tissue>
    </source>
</reference>
<name>A0A0B6ZXG0_9EUPU</name>
<proteinExistence type="predicted"/>
<evidence type="ECO:0000313" key="1">
    <source>
        <dbReference type="EMBL" id="CEK73002.1"/>
    </source>
</evidence>
<sequence length="54" mass="6228">MWNFDMTTMTLWSTQSQMGTRKTLDSKDGRSNVDPHDHLSLVKVAEYIAICHMV</sequence>
<dbReference type="AlphaFoldDB" id="A0A0B6ZXG0"/>
<organism evidence="1">
    <name type="scientific">Arion vulgaris</name>
    <dbReference type="NCBI Taxonomy" id="1028688"/>
    <lineage>
        <taxon>Eukaryota</taxon>
        <taxon>Metazoa</taxon>
        <taxon>Spiralia</taxon>
        <taxon>Lophotrochozoa</taxon>
        <taxon>Mollusca</taxon>
        <taxon>Gastropoda</taxon>
        <taxon>Heterobranchia</taxon>
        <taxon>Euthyneura</taxon>
        <taxon>Panpulmonata</taxon>
        <taxon>Eupulmonata</taxon>
        <taxon>Stylommatophora</taxon>
        <taxon>Helicina</taxon>
        <taxon>Arionoidea</taxon>
        <taxon>Arionidae</taxon>
        <taxon>Arion</taxon>
    </lineage>
</organism>
<protein>
    <submittedName>
        <fullName evidence="1">Uncharacterized protein</fullName>
    </submittedName>
</protein>
<gene>
    <name evidence="1" type="primary">ORF84876</name>
</gene>
<accession>A0A0B6ZXG0</accession>
<dbReference type="EMBL" id="HACG01026137">
    <property type="protein sequence ID" value="CEK73002.1"/>
    <property type="molecule type" value="Transcribed_RNA"/>
</dbReference>